<gene>
    <name evidence="1" type="ORF">AVEN_158962_1</name>
</gene>
<proteinExistence type="predicted"/>
<keyword evidence="2" id="KW-1185">Reference proteome</keyword>
<reference evidence="1 2" key="1">
    <citation type="journal article" date="2019" name="Sci. Rep.">
        <title>Orb-weaving spider Araneus ventricosus genome elucidates the spidroin gene catalogue.</title>
        <authorList>
            <person name="Kono N."/>
            <person name="Nakamura H."/>
            <person name="Ohtoshi R."/>
            <person name="Moran D.A.P."/>
            <person name="Shinohara A."/>
            <person name="Yoshida Y."/>
            <person name="Fujiwara M."/>
            <person name="Mori M."/>
            <person name="Tomita M."/>
            <person name="Arakawa K."/>
        </authorList>
    </citation>
    <scope>NUCLEOTIDE SEQUENCE [LARGE SCALE GENOMIC DNA]</scope>
</reference>
<name>A0A4Y2B915_ARAVE</name>
<accession>A0A4Y2B915</accession>
<evidence type="ECO:0000313" key="1">
    <source>
        <dbReference type="EMBL" id="GBL88852.1"/>
    </source>
</evidence>
<dbReference type="EMBL" id="BGPR01000062">
    <property type="protein sequence ID" value="GBL88852.1"/>
    <property type="molecule type" value="Genomic_DNA"/>
</dbReference>
<organism evidence="1 2">
    <name type="scientific">Araneus ventricosus</name>
    <name type="common">Orbweaver spider</name>
    <name type="synonym">Epeira ventricosa</name>
    <dbReference type="NCBI Taxonomy" id="182803"/>
    <lineage>
        <taxon>Eukaryota</taxon>
        <taxon>Metazoa</taxon>
        <taxon>Ecdysozoa</taxon>
        <taxon>Arthropoda</taxon>
        <taxon>Chelicerata</taxon>
        <taxon>Arachnida</taxon>
        <taxon>Araneae</taxon>
        <taxon>Araneomorphae</taxon>
        <taxon>Entelegynae</taxon>
        <taxon>Araneoidea</taxon>
        <taxon>Araneidae</taxon>
        <taxon>Araneus</taxon>
    </lineage>
</organism>
<evidence type="ECO:0000313" key="2">
    <source>
        <dbReference type="Proteomes" id="UP000499080"/>
    </source>
</evidence>
<dbReference type="Proteomes" id="UP000499080">
    <property type="component" value="Unassembled WGS sequence"/>
</dbReference>
<dbReference type="AlphaFoldDB" id="A0A4Y2B915"/>
<sequence>MAFPPVHTTIQSRAGGYPALWASLMSGPESFTISYRTLNSSKGVITCGELFNGTLEQGSQELKSDGVGHVRHVRRRRQRESWIKYISSITSSASSAQSWKKVKAANGIYKEFVFPILNIGTISHSLPFDMNNVIGQTFAEVSSRGFYRPVFLAKKQQVERLNLQFRTRRHIFYTTVNSRCLN</sequence>
<comment type="caution">
    <text evidence="1">The sequence shown here is derived from an EMBL/GenBank/DDBJ whole genome shotgun (WGS) entry which is preliminary data.</text>
</comment>
<protein>
    <submittedName>
        <fullName evidence="1">Uncharacterized protein</fullName>
    </submittedName>
</protein>